<proteinExistence type="predicted"/>
<dbReference type="Gene3D" id="2.40.10.180">
    <property type="entry name" value="Phage tail proteins"/>
    <property type="match status" value="1"/>
</dbReference>
<reference evidence="1 2" key="1">
    <citation type="submission" date="2023-05" db="EMBL/GenBank/DDBJ databases">
        <title>Lysobacter sp. strain LF1 Genome sequencing and assembly.</title>
        <authorList>
            <person name="Jung Y."/>
        </authorList>
    </citation>
    <scope>NUCLEOTIDE SEQUENCE [LARGE SCALE GENOMIC DNA]</scope>
    <source>
        <strain evidence="1 2">LF1</strain>
    </source>
</reference>
<dbReference type="Pfam" id="PF05354">
    <property type="entry name" value="Phage_attach"/>
    <property type="match status" value="1"/>
</dbReference>
<accession>A0ABT6XKP8</accession>
<keyword evidence="2" id="KW-1185">Reference proteome</keyword>
<gene>
    <name evidence="1" type="ORF">QLQ15_17700</name>
</gene>
<evidence type="ECO:0008006" key="3">
    <source>
        <dbReference type="Google" id="ProtNLM"/>
    </source>
</evidence>
<dbReference type="InterPro" id="IPR008018">
    <property type="entry name" value="Phage_tail_attach_FII"/>
</dbReference>
<comment type="caution">
    <text evidence="1">The sequence shown here is derived from an EMBL/GenBank/DDBJ whole genome shotgun (WGS) entry which is preliminary data.</text>
</comment>
<evidence type="ECO:0000313" key="2">
    <source>
        <dbReference type="Proteomes" id="UP001321580"/>
    </source>
</evidence>
<protein>
    <recommendedName>
        <fullName evidence="3">Head-to-tail stopper</fullName>
    </recommendedName>
</protein>
<dbReference type="InterPro" id="IPR053734">
    <property type="entry name" value="Phage_Head-Tail_Connect_sf"/>
</dbReference>
<organism evidence="1 2">
    <name type="scientific">Lysobacter stagni</name>
    <dbReference type="NCBI Taxonomy" id="3045172"/>
    <lineage>
        <taxon>Bacteria</taxon>
        <taxon>Pseudomonadati</taxon>
        <taxon>Pseudomonadota</taxon>
        <taxon>Gammaproteobacteria</taxon>
        <taxon>Lysobacterales</taxon>
        <taxon>Lysobacteraceae</taxon>
        <taxon>Lysobacter</taxon>
    </lineage>
</organism>
<dbReference type="Proteomes" id="UP001321580">
    <property type="component" value="Unassembled WGS sequence"/>
</dbReference>
<name>A0ABT6XKP8_9GAMM</name>
<dbReference type="EMBL" id="JASGBI010000002">
    <property type="protein sequence ID" value="MDI9240741.1"/>
    <property type="molecule type" value="Genomic_DNA"/>
</dbReference>
<sequence>MPIPQTPWEAQVGTAMRSCIAVFGEGPKRVRYLHRSGLAYDINGIFEAQTEQVDPETGAAILSNRPYLHVDLAELQQVPVSGDRCVIRGRTYRVVEPEFDGQGTASLRLHLD</sequence>
<evidence type="ECO:0000313" key="1">
    <source>
        <dbReference type="EMBL" id="MDI9240741.1"/>
    </source>
</evidence>
<dbReference type="RefSeq" id="WP_283214222.1">
    <property type="nucleotide sequence ID" value="NZ_JASGBI010000002.1"/>
</dbReference>